<keyword evidence="8" id="KW-1185">Reference proteome</keyword>
<evidence type="ECO:0000256" key="5">
    <source>
        <dbReference type="ARBA" id="ARBA00023242"/>
    </source>
</evidence>
<name>A0A328DQS2_9ASTE</name>
<evidence type="ECO:0000256" key="2">
    <source>
        <dbReference type="ARBA" id="ARBA00023015"/>
    </source>
</evidence>
<dbReference type="PANTHER" id="PTHR31140:SF73">
    <property type="entry name" value="B3 DOMAIN-CONTAINING TRANSCRIPTION FACTOR FUS3"/>
    <property type="match status" value="1"/>
</dbReference>
<evidence type="ECO:0000256" key="1">
    <source>
        <dbReference type="ARBA" id="ARBA00004123"/>
    </source>
</evidence>
<dbReference type="PANTHER" id="PTHR31140">
    <property type="entry name" value="B3 DOMAIN-CONTAINING TRANSCRIPTION FACTOR ABI3"/>
    <property type="match status" value="1"/>
</dbReference>
<keyword evidence="5" id="KW-0539">Nucleus</keyword>
<dbReference type="GO" id="GO:0003677">
    <property type="term" value="F:DNA binding"/>
    <property type="evidence" value="ECO:0007669"/>
    <property type="project" value="UniProtKB-KW"/>
</dbReference>
<dbReference type="SUPFAM" id="SSF101936">
    <property type="entry name" value="DNA-binding pseudobarrel domain"/>
    <property type="match status" value="1"/>
</dbReference>
<evidence type="ECO:0000259" key="6">
    <source>
        <dbReference type="PROSITE" id="PS50863"/>
    </source>
</evidence>
<dbReference type="GO" id="GO:0003700">
    <property type="term" value="F:DNA-binding transcription factor activity"/>
    <property type="evidence" value="ECO:0007669"/>
    <property type="project" value="InterPro"/>
</dbReference>
<dbReference type="Gene3D" id="2.40.330.10">
    <property type="entry name" value="DNA-binding pseudobarrel domain"/>
    <property type="match status" value="1"/>
</dbReference>
<dbReference type="InterPro" id="IPR044800">
    <property type="entry name" value="LEC2-like"/>
</dbReference>
<keyword evidence="4" id="KW-0804">Transcription</keyword>
<evidence type="ECO:0000256" key="3">
    <source>
        <dbReference type="ARBA" id="ARBA00023125"/>
    </source>
</evidence>
<dbReference type="InterPro" id="IPR015300">
    <property type="entry name" value="DNA-bd_pseudobarrel_sf"/>
</dbReference>
<evidence type="ECO:0000256" key="4">
    <source>
        <dbReference type="ARBA" id="ARBA00023163"/>
    </source>
</evidence>
<organism evidence="7 8">
    <name type="scientific">Cuscuta australis</name>
    <dbReference type="NCBI Taxonomy" id="267555"/>
    <lineage>
        <taxon>Eukaryota</taxon>
        <taxon>Viridiplantae</taxon>
        <taxon>Streptophyta</taxon>
        <taxon>Embryophyta</taxon>
        <taxon>Tracheophyta</taxon>
        <taxon>Spermatophyta</taxon>
        <taxon>Magnoliopsida</taxon>
        <taxon>eudicotyledons</taxon>
        <taxon>Gunneridae</taxon>
        <taxon>Pentapetalae</taxon>
        <taxon>asterids</taxon>
        <taxon>lamiids</taxon>
        <taxon>Solanales</taxon>
        <taxon>Convolvulaceae</taxon>
        <taxon>Cuscuteae</taxon>
        <taxon>Cuscuta</taxon>
        <taxon>Cuscuta subgen. Grammica</taxon>
        <taxon>Cuscuta sect. Cleistogrammica</taxon>
    </lineage>
</organism>
<keyword evidence="3" id="KW-0238">DNA-binding</keyword>
<evidence type="ECO:0000313" key="8">
    <source>
        <dbReference type="Proteomes" id="UP000249390"/>
    </source>
</evidence>
<feature type="domain" description="TF-B3" evidence="6">
    <location>
        <begin position="117"/>
        <end position="219"/>
    </location>
</feature>
<gene>
    <name evidence="7" type="ORF">DM860_016203</name>
</gene>
<protein>
    <recommendedName>
        <fullName evidence="6">TF-B3 domain-containing protein</fullName>
    </recommendedName>
</protein>
<dbReference type="PROSITE" id="PS50863">
    <property type="entry name" value="B3"/>
    <property type="match status" value="1"/>
</dbReference>
<dbReference type="EMBL" id="NQVE01000105">
    <property type="protein sequence ID" value="RAL48002.1"/>
    <property type="molecule type" value="Genomic_DNA"/>
</dbReference>
<reference evidence="7 8" key="1">
    <citation type="submission" date="2018-06" db="EMBL/GenBank/DDBJ databases">
        <title>The Genome of Cuscuta australis (Dodder) Provides Insight into the Evolution of Plant Parasitism.</title>
        <authorList>
            <person name="Liu H."/>
        </authorList>
    </citation>
    <scope>NUCLEOTIDE SEQUENCE [LARGE SCALE GENOMIC DNA]</scope>
    <source>
        <strain evidence="8">cv. Yunnan</strain>
        <tissue evidence="7">Vines</tissue>
    </source>
</reference>
<sequence length="325" mass="36405">MEISEVSADPFSFIAMGLGSSNNNNDDGSTTALCSSPLFGNSSSSPPPQFATLHLTAAAATSNFNARLRKRMRSRRRRRSPLNFSPLRFHPPFHPPQVYPLHSTPTAIDSSRYRFLFNKELKNSDVGPLRRIVIPKKPAEDYLPKLLIKEGFPITMVDMDGLHIWNFKFRYWPNNSSRMYVLENTGGFVHEHSLGHGDFVAFYIDDHKNNYVIEARKSGEQETCRSAGVLTDDYSCHDNGDVAVAVQSAAEPADQKSSHYYPQSFPRVDEPETSFVYDSTNFSSEVSPFDFLGGSMTTYSNFDPLSSFGSIESLSVDDFYSALTK</sequence>
<dbReference type="Proteomes" id="UP000249390">
    <property type="component" value="Unassembled WGS sequence"/>
</dbReference>
<comment type="caution">
    <text evidence="7">The sequence shown here is derived from an EMBL/GenBank/DDBJ whole genome shotgun (WGS) entry which is preliminary data.</text>
</comment>
<keyword evidence="2" id="KW-0805">Transcription regulation</keyword>
<accession>A0A328DQS2</accession>
<dbReference type="InterPro" id="IPR003340">
    <property type="entry name" value="B3_DNA-bd"/>
</dbReference>
<dbReference type="CDD" id="cd10017">
    <property type="entry name" value="B3_DNA"/>
    <property type="match status" value="1"/>
</dbReference>
<dbReference type="Pfam" id="PF02362">
    <property type="entry name" value="B3"/>
    <property type="match status" value="1"/>
</dbReference>
<evidence type="ECO:0000313" key="7">
    <source>
        <dbReference type="EMBL" id="RAL48002.1"/>
    </source>
</evidence>
<comment type="subcellular location">
    <subcellularLocation>
        <location evidence="1">Nucleus</location>
    </subcellularLocation>
</comment>
<dbReference type="SMART" id="SM01019">
    <property type="entry name" value="B3"/>
    <property type="match status" value="1"/>
</dbReference>
<dbReference type="AlphaFoldDB" id="A0A328DQS2"/>
<proteinExistence type="predicted"/>
<dbReference type="GO" id="GO:0005634">
    <property type="term" value="C:nucleus"/>
    <property type="evidence" value="ECO:0007669"/>
    <property type="project" value="UniProtKB-SubCell"/>
</dbReference>